<proteinExistence type="predicted"/>
<evidence type="ECO:0000313" key="4">
    <source>
        <dbReference type="RefSeq" id="XP_020104085.1"/>
    </source>
</evidence>
<dbReference type="SMART" id="SM00184">
    <property type="entry name" value="RING"/>
    <property type="match status" value="1"/>
</dbReference>
<reference evidence="3" key="1">
    <citation type="journal article" date="2015" name="Nat. Genet.">
        <title>The pineapple genome and the evolution of CAM photosynthesis.</title>
        <authorList>
            <person name="Ming R."/>
            <person name="VanBuren R."/>
            <person name="Wai C.M."/>
            <person name="Tang H."/>
            <person name="Schatz M.C."/>
            <person name="Bowers J.E."/>
            <person name="Lyons E."/>
            <person name="Wang M.L."/>
            <person name="Chen J."/>
            <person name="Biggers E."/>
            <person name="Zhang J."/>
            <person name="Huang L."/>
            <person name="Zhang L."/>
            <person name="Miao W."/>
            <person name="Zhang J."/>
            <person name="Ye Z."/>
            <person name="Miao C."/>
            <person name="Lin Z."/>
            <person name="Wang H."/>
            <person name="Zhou H."/>
            <person name="Yim W.C."/>
            <person name="Priest H.D."/>
            <person name="Zheng C."/>
            <person name="Woodhouse M."/>
            <person name="Edger P.P."/>
            <person name="Guyot R."/>
            <person name="Guo H.B."/>
            <person name="Guo H."/>
            <person name="Zheng G."/>
            <person name="Singh R."/>
            <person name="Sharma A."/>
            <person name="Min X."/>
            <person name="Zheng Y."/>
            <person name="Lee H."/>
            <person name="Gurtowski J."/>
            <person name="Sedlazeck F.J."/>
            <person name="Harkess A."/>
            <person name="McKain M.R."/>
            <person name="Liao Z."/>
            <person name="Fang J."/>
            <person name="Liu J."/>
            <person name="Zhang X."/>
            <person name="Zhang Q."/>
            <person name="Hu W."/>
            <person name="Qin Y."/>
            <person name="Wang K."/>
            <person name="Chen L.Y."/>
            <person name="Shirley N."/>
            <person name="Lin Y.R."/>
            <person name="Liu L.Y."/>
            <person name="Hernandez A.G."/>
            <person name="Wright C.L."/>
            <person name="Bulone V."/>
            <person name="Tuskan G.A."/>
            <person name="Heath K."/>
            <person name="Zee F."/>
            <person name="Moore P.H."/>
            <person name="Sunkar R."/>
            <person name="Leebens-Mack J.H."/>
            <person name="Mockler T."/>
            <person name="Bennetzen J.L."/>
            <person name="Freeling M."/>
            <person name="Sankoff D."/>
            <person name="Paterson A.H."/>
            <person name="Zhu X."/>
            <person name="Yang X."/>
            <person name="Smith J.A."/>
            <person name="Cushman J.C."/>
            <person name="Paull R.E."/>
            <person name="Yu Q."/>
        </authorList>
    </citation>
    <scope>NUCLEOTIDE SEQUENCE [LARGE SCALE GENOMIC DNA]</scope>
    <source>
        <strain evidence="3">cv. F153</strain>
    </source>
</reference>
<keyword evidence="1" id="KW-0862">Zinc</keyword>
<dbReference type="RefSeq" id="XP_020104085.1">
    <property type="nucleotide sequence ID" value="XM_020248496.1"/>
</dbReference>
<dbReference type="SUPFAM" id="SSF57850">
    <property type="entry name" value="RING/U-box"/>
    <property type="match status" value="1"/>
</dbReference>
<dbReference type="Gene3D" id="3.30.40.10">
    <property type="entry name" value="Zinc/RING finger domain, C3HC4 (zinc finger)"/>
    <property type="match status" value="1"/>
</dbReference>
<dbReference type="GeneID" id="109721077"/>
<dbReference type="GO" id="GO:0008270">
    <property type="term" value="F:zinc ion binding"/>
    <property type="evidence" value="ECO:0007669"/>
    <property type="project" value="UniProtKB-KW"/>
</dbReference>
<feature type="domain" description="RING-type" evidence="2">
    <location>
        <begin position="115"/>
        <end position="156"/>
    </location>
</feature>
<sequence>MDHHTFIRQLRWMQSRINHRRNLLTALLGAEFLDSPLSHEAESIVNRLELTELFTLTTRVSGNRRLPPNFHHRYDELIQNLDRNLIAATRQMLLQRGSMNEAAVSYGDLHSGLTCRICNQVFEEGEVAGALACSHRFHQLCMAERYIVSPRCPTCDRQI</sequence>
<organism evidence="3 4">
    <name type="scientific">Ananas comosus</name>
    <name type="common">Pineapple</name>
    <name type="synonym">Ananas ananas</name>
    <dbReference type="NCBI Taxonomy" id="4615"/>
    <lineage>
        <taxon>Eukaryota</taxon>
        <taxon>Viridiplantae</taxon>
        <taxon>Streptophyta</taxon>
        <taxon>Embryophyta</taxon>
        <taxon>Tracheophyta</taxon>
        <taxon>Spermatophyta</taxon>
        <taxon>Magnoliopsida</taxon>
        <taxon>Liliopsida</taxon>
        <taxon>Poales</taxon>
        <taxon>Bromeliaceae</taxon>
        <taxon>Bromelioideae</taxon>
        <taxon>Ananas</taxon>
    </lineage>
</organism>
<name>A0A6P5GFE3_ANACO</name>
<keyword evidence="1" id="KW-0479">Metal-binding</keyword>
<evidence type="ECO:0000256" key="1">
    <source>
        <dbReference type="PROSITE-ProRule" id="PRU00175"/>
    </source>
</evidence>
<dbReference type="AlphaFoldDB" id="A0A6P5GFE3"/>
<gene>
    <name evidence="4" type="primary">LOC109721077</name>
</gene>
<dbReference type="Pfam" id="PF13639">
    <property type="entry name" value="zf-RING_2"/>
    <property type="match status" value="1"/>
</dbReference>
<evidence type="ECO:0000259" key="2">
    <source>
        <dbReference type="PROSITE" id="PS50089"/>
    </source>
</evidence>
<evidence type="ECO:0000313" key="3">
    <source>
        <dbReference type="Proteomes" id="UP000515123"/>
    </source>
</evidence>
<dbReference type="InterPro" id="IPR013083">
    <property type="entry name" value="Znf_RING/FYVE/PHD"/>
</dbReference>
<accession>A0A6P5GFE3</accession>
<protein>
    <submittedName>
        <fullName evidence="4">Uncharacterized protein LOC109721077</fullName>
    </submittedName>
</protein>
<keyword evidence="1" id="KW-0863">Zinc-finger</keyword>
<dbReference type="Proteomes" id="UP000515123">
    <property type="component" value="Linkage group 15"/>
</dbReference>
<reference evidence="4" key="2">
    <citation type="submission" date="2025-08" db="UniProtKB">
        <authorList>
            <consortium name="RefSeq"/>
        </authorList>
    </citation>
    <scope>IDENTIFICATION</scope>
    <source>
        <tissue evidence="4">Leaf</tissue>
    </source>
</reference>
<dbReference type="PROSITE" id="PS50089">
    <property type="entry name" value="ZF_RING_2"/>
    <property type="match status" value="1"/>
</dbReference>
<keyword evidence="3" id="KW-1185">Reference proteome</keyword>
<dbReference type="InterPro" id="IPR001841">
    <property type="entry name" value="Znf_RING"/>
</dbReference>
<dbReference type="OrthoDB" id="1626794at2759"/>